<reference evidence="1 2" key="1">
    <citation type="journal article" date="2021" name="Hortic Res">
        <title>High-quality reference genome and annotation aids understanding of berry development for evergreen blueberry (Vaccinium darrowii).</title>
        <authorList>
            <person name="Yu J."/>
            <person name="Hulse-Kemp A.M."/>
            <person name="Babiker E."/>
            <person name="Staton M."/>
        </authorList>
    </citation>
    <scope>NUCLEOTIDE SEQUENCE [LARGE SCALE GENOMIC DNA]</scope>
    <source>
        <strain evidence="2">cv. NJ 8807/NJ 8810</strain>
        <tissue evidence="1">Young leaf</tissue>
    </source>
</reference>
<comment type="caution">
    <text evidence="1">The sequence shown here is derived from an EMBL/GenBank/DDBJ whole genome shotgun (WGS) entry which is preliminary data.</text>
</comment>
<dbReference type="EMBL" id="CM037156">
    <property type="protein sequence ID" value="KAH7836986.1"/>
    <property type="molecule type" value="Genomic_DNA"/>
</dbReference>
<dbReference type="Proteomes" id="UP000828048">
    <property type="component" value="Chromosome 6"/>
</dbReference>
<accession>A0ACB7X8W6</accession>
<evidence type="ECO:0000313" key="1">
    <source>
        <dbReference type="EMBL" id="KAH7836986.1"/>
    </source>
</evidence>
<protein>
    <submittedName>
        <fullName evidence="1">Uncharacterized protein</fullName>
    </submittedName>
</protein>
<name>A0ACB7X8W6_9ERIC</name>
<gene>
    <name evidence="1" type="ORF">Vadar_008217</name>
</gene>
<organism evidence="1 2">
    <name type="scientific">Vaccinium darrowii</name>
    <dbReference type="NCBI Taxonomy" id="229202"/>
    <lineage>
        <taxon>Eukaryota</taxon>
        <taxon>Viridiplantae</taxon>
        <taxon>Streptophyta</taxon>
        <taxon>Embryophyta</taxon>
        <taxon>Tracheophyta</taxon>
        <taxon>Spermatophyta</taxon>
        <taxon>Magnoliopsida</taxon>
        <taxon>eudicotyledons</taxon>
        <taxon>Gunneridae</taxon>
        <taxon>Pentapetalae</taxon>
        <taxon>asterids</taxon>
        <taxon>Ericales</taxon>
        <taxon>Ericaceae</taxon>
        <taxon>Vaccinioideae</taxon>
        <taxon>Vaccinieae</taxon>
        <taxon>Vaccinium</taxon>
    </lineage>
</organism>
<evidence type="ECO:0000313" key="2">
    <source>
        <dbReference type="Proteomes" id="UP000828048"/>
    </source>
</evidence>
<keyword evidence="2" id="KW-1185">Reference proteome</keyword>
<proteinExistence type="predicted"/>
<sequence length="214" mass="24667">MGCDRWATTKLPKIRTMLNMLNVTINTRLPTIHDPNIPPHDQQAQDPQTHDQQACEPKADDHARRLQLRHAYNDLEDLTIYQGPREFFQNNNNYRMKIDLPSFNNDMLLYSVAAFHPKRFKNYGSYVEKIDKHLIVSVVLFQLAAKLAADFTFLPFPEKLARAVSKCLTCAQPTLSCFLSNSLCSSHKSARKGEIDQVVFTLFTEGKNLEWIRQ</sequence>